<feature type="region of interest" description="Disordered" evidence="1">
    <location>
        <begin position="454"/>
        <end position="473"/>
    </location>
</feature>
<protein>
    <submittedName>
        <fullName evidence="2">Uncharacterized protein</fullName>
    </submittedName>
</protein>
<accession>A2EVA3</accession>
<gene>
    <name evidence="2" type="ORF">TVAG_043630</name>
</gene>
<keyword evidence="3" id="KW-1185">Reference proteome</keyword>
<evidence type="ECO:0000256" key="1">
    <source>
        <dbReference type="SAM" id="MobiDB-lite"/>
    </source>
</evidence>
<dbReference type="InParanoid" id="A2EVA3"/>
<dbReference type="VEuPathDB" id="TrichDB:TVAGG3_0032730"/>
<dbReference type="EMBL" id="DS113505">
    <property type="protein sequence ID" value="EAY03417.1"/>
    <property type="molecule type" value="Genomic_DNA"/>
</dbReference>
<feature type="compositionally biased region" description="Pro residues" evidence="1">
    <location>
        <begin position="567"/>
        <end position="576"/>
    </location>
</feature>
<reference evidence="2" key="2">
    <citation type="journal article" date="2007" name="Science">
        <title>Draft genome sequence of the sexually transmitted pathogen Trichomonas vaginalis.</title>
        <authorList>
            <person name="Carlton J.M."/>
            <person name="Hirt R.P."/>
            <person name="Silva J.C."/>
            <person name="Delcher A.L."/>
            <person name="Schatz M."/>
            <person name="Zhao Q."/>
            <person name="Wortman J.R."/>
            <person name="Bidwell S.L."/>
            <person name="Alsmark U.C.M."/>
            <person name="Besteiro S."/>
            <person name="Sicheritz-Ponten T."/>
            <person name="Noel C.J."/>
            <person name="Dacks J.B."/>
            <person name="Foster P.G."/>
            <person name="Simillion C."/>
            <person name="Van de Peer Y."/>
            <person name="Miranda-Saavedra D."/>
            <person name="Barton G.J."/>
            <person name="Westrop G.D."/>
            <person name="Mueller S."/>
            <person name="Dessi D."/>
            <person name="Fiori P.L."/>
            <person name="Ren Q."/>
            <person name="Paulsen I."/>
            <person name="Zhang H."/>
            <person name="Bastida-Corcuera F.D."/>
            <person name="Simoes-Barbosa A."/>
            <person name="Brown M.T."/>
            <person name="Hayes R.D."/>
            <person name="Mukherjee M."/>
            <person name="Okumura C.Y."/>
            <person name="Schneider R."/>
            <person name="Smith A.J."/>
            <person name="Vanacova S."/>
            <person name="Villalvazo M."/>
            <person name="Haas B.J."/>
            <person name="Pertea M."/>
            <person name="Feldblyum T.V."/>
            <person name="Utterback T.R."/>
            <person name="Shu C.L."/>
            <person name="Osoegawa K."/>
            <person name="de Jong P.J."/>
            <person name="Hrdy I."/>
            <person name="Horvathova L."/>
            <person name="Zubacova Z."/>
            <person name="Dolezal P."/>
            <person name="Malik S.B."/>
            <person name="Logsdon J.M. Jr."/>
            <person name="Henze K."/>
            <person name="Gupta A."/>
            <person name="Wang C.C."/>
            <person name="Dunne R.L."/>
            <person name="Upcroft J.A."/>
            <person name="Upcroft P."/>
            <person name="White O."/>
            <person name="Salzberg S.L."/>
            <person name="Tang P."/>
            <person name="Chiu C.-H."/>
            <person name="Lee Y.-S."/>
            <person name="Embley T.M."/>
            <person name="Coombs G.H."/>
            <person name="Mottram J.C."/>
            <person name="Tachezy J."/>
            <person name="Fraser-Liggett C.M."/>
            <person name="Johnson P.J."/>
        </authorList>
    </citation>
    <scope>NUCLEOTIDE SEQUENCE [LARGE SCALE GENOMIC DNA]</scope>
    <source>
        <strain evidence="2">G3</strain>
    </source>
</reference>
<sequence length="762" mass="87595">MIDVLQTSKDFQTDRHILGLCISPNMLILQKFVEEIDLTEYLIDTLNKTQTTHRYVFGSIMQIMLKAFDTWPEDLIGIFSKSLTILPTITNSLQYPAVFHFASRFVPRLNNDITFIWTVYASLMDEHGTGNIYPHDINQETAKKMTFPRLNPIQRQKALEVLCIYFNEFGNRSELFYLVSKALPLILQDASDDLERAIVLRLGLNIEPNEALGYSVLSVINCFKSSDILVQYSLLYVAAWNVMIGNKYIEFFVYRLLKRPANNFVLIACAAMIRSVLEVDRSNTELSRNLIQIIDNAFLNNPYTKSNMMQAFRTELAVAASGAELDPESPYCAKLLQHPKKIESEINQNLIAEFQITDQKILQNNDLFVPEFNVRNLWKNQETSSKMTSLFKTITRLPHLPSVSPIGRPLPSPAVQSPLKTSGAFTKKSNSQPIYIPKRVSHSDDEEKIDDEDETAEFHTLDPPPRKPLVITGNLKPPTAFVIENDEEFEEEEEIIFELPEVEVNESLSTLSKLSNEYPNADEPIPTEELAKGQKPIPKINPESPRTGKPLFLRENLFNDDKKPEKPPPIIIPTTPPRISNDPLLQDSPNQKNTKNTKINLEENEEEMEYEYEYEYVDESPEKISPEKKKILKDPELVELELDNFEETQSPAKKKVHKSPSKQKELLLQLDLNNVDEMPVPKPKVVMHRRVLIIEVPERKPSKLFIQQNLVVERPEIISISPKKLEISQTPRVFCNYDDTQVMEEEHVEIDNEHFIEDIITF</sequence>
<name>A2EVA3_TRIV3</name>
<dbReference type="OrthoDB" id="10672410at2759"/>
<feature type="compositionally biased region" description="Polar residues" evidence="1">
    <location>
        <begin position="587"/>
        <end position="599"/>
    </location>
</feature>
<evidence type="ECO:0000313" key="2">
    <source>
        <dbReference type="EMBL" id="EAY03417.1"/>
    </source>
</evidence>
<proteinExistence type="predicted"/>
<reference evidence="2" key="1">
    <citation type="submission" date="2006-10" db="EMBL/GenBank/DDBJ databases">
        <authorList>
            <person name="Amadeo P."/>
            <person name="Zhao Q."/>
            <person name="Wortman J."/>
            <person name="Fraser-Liggett C."/>
            <person name="Carlton J."/>
        </authorList>
    </citation>
    <scope>NUCLEOTIDE SEQUENCE</scope>
    <source>
        <strain evidence="2">G3</strain>
    </source>
</reference>
<dbReference type="RefSeq" id="XP_001315640.1">
    <property type="nucleotide sequence ID" value="XM_001315605.1"/>
</dbReference>
<evidence type="ECO:0000313" key="3">
    <source>
        <dbReference type="Proteomes" id="UP000001542"/>
    </source>
</evidence>
<feature type="region of interest" description="Disordered" evidence="1">
    <location>
        <begin position="516"/>
        <end position="600"/>
    </location>
</feature>
<dbReference type="KEGG" id="tva:4761262"/>
<dbReference type="Proteomes" id="UP000001542">
    <property type="component" value="Unassembled WGS sequence"/>
</dbReference>
<dbReference type="AlphaFoldDB" id="A2EVA3"/>
<organism evidence="2 3">
    <name type="scientific">Trichomonas vaginalis (strain ATCC PRA-98 / G3)</name>
    <dbReference type="NCBI Taxonomy" id="412133"/>
    <lineage>
        <taxon>Eukaryota</taxon>
        <taxon>Metamonada</taxon>
        <taxon>Parabasalia</taxon>
        <taxon>Trichomonadida</taxon>
        <taxon>Trichomonadidae</taxon>
        <taxon>Trichomonas</taxon>
    </lineage>
</organism>
<feature type="compositionally biased region" description="Basic and acidic residues" evidence="1">
    <location>
        <begin position="557"/>
        <end position="566"/>
    </location>
</feature>
<dbReference type="VEuPathDB" id="TrichDB:TVAG_043630"/>